<name>A0A9D1NKE0_9BACT</name>
<feature type="binding site" evidence="2">
    <location>
        <position position="45"/>
    </location>
    <ligand>
        <name>substrate</name>
    </ligand>
</feature>
<feature type="binding site" evidence="2">
    <location>
        <position position="28"/>
    </location>
    <ligand>
        <name>Mg(2+)</name>
        <dbReference type="ChEBI" id="CHEBI:18420"/>
    </ligand>
</feature>
<dbReference type="CDD" id="cd00475">
    <property type="entry name" value="Cis_IPPS"/>
    <property type="match status" value="1"/>
</dbReference>
<keyword evidence="2" id="KW-0479">Metal-binding</keyword>
<evidence type="ECO:0000256" key="2">
    <source>
        <dbReference type="HAMAP-Rule" id="MF_01139"/>
    </source>
</evidence>
<reference evidence="3" key="2">
    <citation type="journal article" date="2021" name="PeerJ">
        <title>Extensive microbial diversity within the chicken gut microbiome revealed by metagenomics and culture.</title>
        <authorList>
            <person name="Gilroy R."/>
            <person name="Ravi A."/>
            <person name="Getino M."/>
            <person name="Pursley I."/>
            <person name="Horton D.L."/>
            <person name="Alikhan N.F."/>
            <person name="Baker D."/>
            <person name="Gharbi K."/>
            <person name="Hall N."/>
            <person name="Watson M."/>
            <person name="Adriaenssens E.M."/>
            <person name="Foster-Nyarko E."/>
            <person name="Jarju S."/>
            <person name="Secka A."/>
            <person name="Antonio M."/>
            <person name="Oren A."/>
            <person name="Chaudhuri R.R."/>
            <person name="La Ragione R."/>
            <person name="Hildebrand F."/>
            <person name="Pallen M.J."/>
        </authorList>
    </citation>
    <scope>NUCLEOTIDE SEQUENCE</scope>
    <source>
        <strain evidence="3">10669</strain>
    </source>
</reference>
<evidence type="ECO:0000256" key="1">
    <source>
        <dbReference type="ARBA" id="ARBA00022679"/>
    </source>
</evidence>
<dbReference type="NCBIfam" id="TIGR00055">
    <property type="entry name" value="uppS"/>
    <property type="match status" value="1"/>
</dbReference>
<feature type="active site" evidence="2">
    <location>
        <position position="28"/>
    </location>
</feature>
<dbReference type="SUPFAM" id="SSF64005">
    <property type="entry name" value="Undecaprenyl diphosphate synthase"/>
    <property type="match status" value="1"/>
</dbReference>
<organism evidence="3 4">
    <name type="scientific">Candidatus Spyradosoma merdigallinarum</name>
    <dbReference type="NCBI Taxonomy" id="2840950"/>
    <lineage>
        <taxon>Bacteria</taxon>
        <taxon>Pseudomonadati</taxon>
        <taxon>Verrucomicrobiota</taxon>
        <taxon>Opitutia</taxon>
        <taxon>Opitutia incertae sedis</taxon>
        <taxon>Candidatus Spyradosoma</taxon>
    </lineage>
</organism>
<reference evidence="3" key="1">
    <citation type="submission" date="2020-10" db="EMBL/GenBank/DDBJ databases">
        <authorList>
            <person name="Gilroy R."/>
        </authorList>
    </citation>
    <scope>NUCLEOTIDE SEQUENCE</scope>
    <source>
        <strain evidence="3">10669</strain>
    </source>
</reference>
<dbReference type="GO" id="GO:0000287">
    <property type="term" value="F:magnesium ion binding"/>
    <property type="evidence" value="ECO:0007669"/>
    <property type="project" value="UniProtKB-UniRule"/>
</dbReference>
<keyword evidence="1 2" id="KW-0808">Transferase</keyword>
<keyword evidence="2" id="KW-0460">Magnesium</keyword>
<feature type="binding site" evidence="2">
    <location>
        <begin position="29"/>
        <end position="32"/>
    </location>
    <ligand>
        <name>substrate</name>
    </ligand>
</feature>
<dbReference type="PANTHER" id="PTHR10291">
    <property type="entry name" value="DEHYDRODOLICHYL DIPHOSPHATE SYNTHASE FAMILY MEMBER"/>
    <property type="match status" value="1"/>
</dbReference>
<evidence type="ECO:0000313" key="3">
    <source>
        <dbReference type="EMBL" id="HIV04249.1"/>
    </source>
</evidence>
<dbReference type="Pfam" id="PF01255">
    <property type="entry name" value="Prenyltransf"/>
    <property type="match status" value="1"/>
</dbReference>
<feature type="binding site" evidence="2">
    <location>
        <begin position="73"/>
        <end position="75"/>
    </location>
    <ligand>
        <name>substrate</name>
    </ligand>
</feature>
<feature type="binding site" evidence="2">
    <location>
        <begin position="202"/>
        <end position="204"/>
    </location>
    <ligand>
        <name>substrate</name>
    </ligand>
</feature>
<comment type="cofactor">
    <cofactor evidence="2">
        <name>Mg(2+)</name>
        <dbReference type="ChEBI" id="CHEBI:18420"/>
    </cofactor>
    <text evidence="2">Binds 2 magnesium ions per subunit.</text>
</comment>
<accession>A0A9D1NKE0</accession>
<feature type="binding site" evidence="2">
    <location>
        <position position="33"/>
    </location>
    <ligand>
        <name>substrate</name>
    </ligand>
</feature>
<feature type="binding site" evidence="2">
    <location>
        <position position="196"/>
    </location>
    <ligand>
        <name>substrate</name>
    </ligand>
</feature>
<dbReference type="Gene3D" id="3.40.1180.10">
    <property type="entry name" value="Decaprenyl diphosphate synthase-like"/>
    <property type="match status" value="1"/>
</dbReference>
<dbReference type="EC" id="2.5.1.-" evidence="2"/>
<dbReference type="PANTHER" id="PTHR10291:SF0">
    <property type="entry name" value="DEHYDRODOLICHYL DIPHOSPHATE SYNTHASE 2"/>
    <property type="match status" value="1"/>
</dbReference>
<protein>
    <recommendedName>
        <fullName evidence="2">Isoprenyl transferase</fullName>
        <ecNumber evidence="2">2.5.1.-</ecNumber>
    </recommendedName>
</protein>
<dbReference type="EMBL" id="DVOG01000095">
    <property type="protein sequence ID" value="HIV04249.1"/>
    <property type="molecule type" value="Genomic_DNA"/>
</dbReference>
<proteinExistence type="inferred from homology"/>
<comment type="similarity">
    <text evidence="2">Belongs to the UPP synthase family.</text>
</comment>
<dbReference type="InterPro" id="IPR001441">
    <property type="entry name" value="UPP_synth-like"/>
</dbReference>
<sequence>MPEISERKDFDPGIPAERVPAHVAFIMDGNGRWAQARGLSRLEGHARGVRTVIETAETAFRFGIRTITLYAFSTENRDRPPEEVAALMNLLRTFIGEYLPELVKNEVRLRVIGDLSWLPGDIGEAVRGAVARTENFGERTLVVALNYSSRDETLRAAAAYADDVRRGNAPAGKPDWATFARYLDTAGIPDPDLLIRTSGEQRLSNFLLLQSAYAELYFCDALWPDFSADDLRRALAVYASRERRFGKTGEQVREERK</sequence>
<dbReference type="HAMAP" id="MF_01139">
    <property type="entry name" value="ISPT"/>
    <property type="match status" value="1"/>
</dbReference>
<comment type="caution">
    <text evidence="3">The sequence shown here is derived from an EMBL/GenBank/DDBJ whole genome shotgun (WGS) entry which is preliminary data.</text>
</comment>
<dbReference type="GO" id="GO:0005829">
    <property type="term" value="C:cytosol"/>
    <property type="evidence" value="ECO:0007669"/>
    <property type="project" value="TreeGrafter"/>
</dbReference>
<evidence type="ECO:0000313" key="4">
    <source>
        <dbReference type="Proteomes" id="UP000886812"/>
    </source>
</evidence>
<gene>
    <name evidence="3" type="primary">uppS</name>
    <name evidence="3" type="ORF">IAC75_03755</name>
</gene>
<dbReference type="PROSITE" id="PS01066">
    <property type="entry name" value="UPP_SYNTHASE"/>
    <property type="match status" value="1"/>
</dbReference>
<dbReference type="AlphaFoldDB" id="A0A9D1NKE0"/>
<feature type="binding site" evidence="2">
    <location>
        <position position="79"/>
    </location>
    <ligand>
        <name>substrate</name>
    </ligand>
</feature>
<dbReference type="GO" id="GO:0016094">
    <property type="term" value="P:polyprenol biosynthetic process"/>
    <property type="evidence" value="ECO:0007669"/>
    <property type="project" value="TreeGrafter"/>
</dbReference>
<dbReference type="InterPro" id="IPR036424">
    <property type="entry name" value="UPP_synth-like_sf"/>
</dbReference>
<comment type="function">
    <text evidence="2">Catalyzes the condensation of isopentenyl diphosphate (IPP) with allylic pyrophosphates generating different type of terpenoids.</text>
</comment>
<dbReference type="GO" id="GO:0008834">
    <property type="term" value="F:ditrans,polycis-undecaprenyl-diphosphate synthase [(2E,6E)-farnesyl-diphosphate specific] activity"/>
    <property type="evidence" value="ECO:0007669"/>
    <property type="project" value="TreeGrafter"/>
</dbReference>
<feature type="binding site" evidence="2">
    <location>
        <position position="215"/>
    </location>
    <ligand>
        <name>Mg(2+)</name>
        <dbReference type="ChEBI" id="CHEBI:18420"/>
    </ligand>
</feature>
<dbReference type="Proteomes" id="UP000886812">
    <property type="component" value="Unassembled WGS sequence"/>
</dbReference>
<comment type="caution">
    <text evidence="2">Lacks conserved residue(s) required for the propagation of feature annotation.</text>
</comment>
<dbReference type="InterPro" id="IPR018520">
    <property type="entry name" value="UPP_synth-like_CS"/>
</dbReference>
<comment type="subunit">
    <text evidence="2">Homodimer.</text>
</comment>
<feature type="binding site" evidence="2">
    <location>
        <position position="41"/>
    </location>
    <ligand>
        <name>substrate</name>
    </ligand>
</feature>
<feature type="active site" description="Proton acceptor" evidence="2">
    <location>
        <position position="76"/>
    </location>
</feature>